<evidence type="ECO:0000313" key="3">
    <source>
        <dbReference type="Proteomes" id="UP000515124"/>
    </source>
</evidence>
<protein>
    <submittedName>
        <fullName evidence="4">Uncharacterized protein LOC110771222</fullName>
    </submittedName>
</protein>
<keyword evidence="2" id="KW-0732">Signal</keyword>
<keyword evidence="3" id="KW-1185">Reference proteome</keyword>
<accession>A0A6P5TVK9</accession>
<dbReference type="KEGG" id="pavi:110771222"/>
<organism evidence="3 4">
    <name type="scientific">Prunus avium</name>
    <name type="common">Cherry</name>
    <name type="synonym">Cerasus avium</name>
    <dbReference type="NCBI Taxonomy" id="42229"/>
    <lineage>
        <taxon>Eukaryota</taxon>
        <taxon>Viridiplantae</taxon>
        <taxon>Streptophyta</taxon>
        <taxon>Embryophyta</taxon>
        <taxon>Tracheophyta</taxon>
        <taxon>Spermatophyta</taxon>
        <taxon>Magnoliopsida</taxon>
        <taxon>eudicotyledons</taxon>
        <taxon>Gunneridae</taxon>
        <taxon>Pentapetalae</taxon>
        <taxon>rosids</taxon>
        <taxon>fabids</taxon>
        <taxon>Rosales</taxon>
        <taxon>Rosaceae</taxon>
        <taxon>Amygdaloideae</taxon>
        <taxon>Amygdaleae</taxon>
        <taxon>Prunus</taxon>
    </lineage>
</organism>
<sequence>MTSMVSLFVIFFSSLTLLSIASAAEERAPHGLARENPMAFPPSAYKFFHPTNQNPIAKDPCKASNCSPLMPIAAQVQATEALESKVSASQNGRTRLGVGGIAGIVFGLAFAAFVAMGVYRVLVSRREDMRKANTVKPDVLTA</sequence>
<dbReference type="RefSeq" id="XP_021831182.1">
    <property type="nucleotide sequence ID" value="XM_021975490.1"/>
</dbReference>
<dbReference type="Gramene" id="Pav_sc0000094.1_g150.1.mk:mrna">
    <property type="protein sequence ID" value="Pav_sc0000094.1_g150.1.mk:CDS:1"/>
    <property type="gene ID" value="Pav_sc0000094.1_g150.1.mk"/>
</dbReference>
<dbReference type="GeneID" id="110771222"/>
<keyword evidence="1" id="KW-1133">Transmembrane helix</keyword>
<dbReference type="Proteomes" id="UP000515124">
    <property type="component" value="Unplaced"/>
</dbReference>
<keyword evidence="1" id="KW-0472">Membrane</keyword>
<name>A0A6P5TVK9_PRUAV</name>
<dbReference type="PANTHER" id="PTHR35718">
    <property type="entry name" value="EXPRESSED PROTEIN"/>
    <property type="match status" value="1"/>
</dbReference>
<evidence type="ECO:0000313" key="4">
    <source>
        <dbReference type="RefSeq" id="XP_021831182.1"/>
    </source>
</evidence>
<gene>
    <name evidence="4" type="primary">LOC110771222</name>
</gene>
<feature type="chain" id="PRO_5027820540" evidence="2">
    <location>
        <begin position="24"/>
        <end position="142"/>
    </location>
</feature>
<feature type="transmembrane region" description="Helical" evidence="1">
    <location>
        <begin position="101"/>
        <end position="122"/>
    </location>
</feature>
<dbReference type="AlphaFoldDB" id="A0A6P5TVK9"/>
<feature type="signal peptide" evidence="2">
    <location>
        <begin position="1"/>
        <end position="23"/>
    </location>
</feature>
<keyword evidence="1" id="KW-0812">Transmembrane</keyword>
<proteinExistence type="predicted"/>
<evidence type="ECO:0000256" key="2">
    <source>
        <dbReference type="SAM" id="SignalP"/>
    </source>
</evidence>
<reference evidence="4" key="1">
    <citation type="submission" date="2025-08" db="UniProtKB">
        <authorList>
            <consortium name="RefSeq"/>
        </authorList>
    </citation>
    <scope>IDENTIFICATION</scope>
</reference>
<dbReference type="PANTHER" id="PTHR35718:SF1">
    <property type="entry name" value="EXPRESSED PROTEIN"/>
    <property type="match status" value="1"/>
</dbReference>
<evidence type="ECO:0000256" key="1">
    <source>
        <dbReference type="SAM" id="Phobius"/>
    </source>
</evidence>